<dbReference type="Proteomes" id="UP000197153">
    <property type="component" value="Chromosome 3"/>
</dbReference>
<gene>
    <name evidence="2" type="ORF">Y958_24065</name>
</gene>
<protein>
    <recommendedName>
        <fullName evidence="1">AMP-dependent synthetase/ligase domain-containing protein</fullName>
    </recommendedName>
</protein>
<dbReference type="GO" id="GO:0016878">
    <property type="term" value="F:acid-thiol ligase activity"/>
    <property type="evidence" value="ECO:0007669"/>
    <property type="project" value="UniProtKB-ARBA"/>
</dbReference>
<dbReference type="InterPro" id="IPR045851">
    <property type="entry name" value="AMP-bd_C_sf"/>
</dbReference>
<sequence length="511" mass="53857">MIFSDSQFPPLSAWLIQRASALAMVDCNNGTTLAYADLAEAVRTLATFLKSAGAAPDDRVVIACENAIAAVTAMLAAWEIGLVPVPLPNLPSAEEQARIFDQCNVGSIICDAAYAGQIVGQGGAAAELHIGDNRLALTVLDSRRRETADAPARDALALVIYTSGTTGGPKGVMLGARALTFAIQSMAQVVGASEGDRALIPLPGSHLYGIVATCYLLATGGVAFLADPAASGPTLVDQMLRHRIDALLLQPHHVKAMLDELVDAKHSGVRYVGCGSGGLSMAESRALHRHFPAARQYLYYALSEAPRAVYVRDPYLLDSDEIPLGRPAQGMRLQIDGAAADNRLGEIVIGGPAVAMGYIGEPAATGLQFQGDAFRTGDLGEEVDGEIFYRGRAADLIVHGGVRMSPWAMERQLAHDLGKTAAVIGLAGAGKRETGPRAADCLLVVLEGSLTPLEQRAAENMAAPMANVLGLDLRVEVWPRLPRNKTGKILRHRVLEEAASSGPERGRIDVA</sequence>
<dbReference type="AlphaFoldDB" id="A0A248JZN0"/>
<dbReference type="Gene3D" id="3.40.50.12780">
    <property type="entry name" value="N-terminal domain of ligase-like"/>
    <property type="match status" value="1"/>
</dbReference>
<dbReference type="InterPro" id="IPR020845">
    <property type="entry name" value="AMP-binding_CS"/>
</dbReference>
<dbReference type="SUPFAM" id="SSF56801">
    <property type="entry name" value="Acetyl-CoA synthetase-like"/>
    <property type="match status" value="1"/>
</dbReference>
<dbReference type="InterPro" id="IPR000873">
    <property type="entry name" value="AMP-dep_synth/lig_dom"/>
</dbReference>
<dbReference type="InterPro" id="IPR042099">
    <property type="entry name" value="ANL_N_sf"/>
</dbReference>
<keyword evidence="3" id="KW-1185">Reference proteome</keyword>
<proteinExistence type="predicted"/>
<dbReference type="PANTHER" id="PTHR43767:SF1">
    <property type="entry name" value="NONRIBOSOMAL PEPTIDE SYNTHASE PES1 (EUROFUNG)-RELATED"/>
    <property type="match status" value="1"/>
</dbReference>
<feature type="domain" description="AMP-dependent synthetase/ligase" evidence="1">
    <location>
        <begin position="19"/>
        <end position="358"/>
    </location>
</feature>
<evidence type="ECO:0000313" key="3">
    <source>
        <dbReference type="Proteomes" id="UP000197153"/>
    </source>
</evidence>
<evidence type="ECO:0000313" key="2">
    <source>
        <dbReference type="EMBL" id="ASG24019.1"/>
    </source>
</evidence>
<dbReference type="Gene3D" id="3.30.300.30">
    <property type="match status" value="1"/>
</dbReference>
<name>A0A248JZN0_9PROT</name>
<accession>A0A248JZN0</accession>
<dbReference type="PROSITE" id="PS00455">
    <property type="entry name" value="AMP_BINDING"/>
    <property type="match status" value="1"/>
</dbReference>
<dbReference type="RefSeq" id="WP_088874476.1">
    <property type="nucleotide sequence ID" value="NZ_CP022112.1"/>
</dbReference>
<dbReference type="InterPro" id="IPR050237">
    <property type="entry name" value="ATP-dep_AMP-bd_enzyme"/>
</dbReference>
<dbReference type="EMBL" id="CP022112">
    <property type="protein sequence ID" value="ASG24019.1"/>
    <property type="molecule type" value="Genomic_DNA"/>
</dbReference>
<dbReference type="Pfam" id="PF00501">
    <property type="entry name" value="AMP-binding"/>
    <property type="match status" value="1"/>
</dbReference>
<organism evidence="2 3">
    <name type="scientific">Nitrospirillum viridazoti CBAmc</name>
    <dbReference type="NCBI Taxonomy" id="1441467"/>
    <lineage>
        <taxon>Bacteria</taxon>
        <taxon>Pseudomonadati</taxon>
        <taxon>Pseudomonadota</taxon>
        <taxon>Alphaproteobacteria</taxon>
        <taxon>Rhodospirillales</taxon>
        <taxon>Azospirillaceae</taxon>
        <taxon>Nitrospirillum</taxon>
        <taxon>Nitrospirillum viridazoti</taxon>
    </lineage>
</organism>
<reference evidence="2 3" key="1">
    <citation type="submission" date="2017-06" db="EMBL/GenBank/DDBJ databases">
        <title>Complete genome sequence of Nitrospirillum amazonense strain CBAmC, an endophytic nitrogen-fixing and plant growth-promoting bacterium, isolated from sugarcane.</title>
        <authorList>
            <person name="Schwab S."/>
            <person name="dos Santos Teixeira K.R."/>
            <person name="Simoes Araujo J.L."/>
            <person name="Soares Vidal M."/>
            <person name="Borges de Freitas H.R."/>
            <person name="Rivello Crivelaro A.L."/>
            <person name="Bueno de Camargo Nunes A."/>
            <person name="dos Santos C.M."/>
            <person name="Palmeira da Silva Rosa D."/>
            <person name="da Silva Padilha D."/>
            <person name="da Silva E."/>
            <person name="Araujo Terra L."/>
            <person name="Soares Mendes V."/>
            <person name="Farinelli L."/>
            <person name="Magalhaes Cruz L."/>
            <person name="Baldani J.I."/>
        </authorList>
    </citation>
    <scope>NUCLEOTIDE SEQUENCE [LARGE SCALE GENOMIC DNA]</scope>
    <source>
        <strain evidence="2 3">CBAmC</strain>
    </source>
</reference>
<dbReference type="KEGG" id="nao:Y958_24065"/>
<dbReference type="PANTHER" id="PTHR43767">
    <property type="entry name" value="LONG-CHAIN-FATTY-ACID--COA LIGASE"/>
    <property type="match status" value="1"/>
</dbReference>
<evidence type="ECO:0000259" key="1">
    <source>
        <dbReference type="Pfam" id="PF00501"/>
    </source>
</evidence>